<dbReference type="InterPro" id="IPR003953">
    <property type="entry name" value="FAD-dep_OxRdtase_2_FAD-bd"/>
</dbReference>
<dbReference type="InterPro" id="IPR036188">
    <property type="entry name" value="FAD/NAD-bd_sf"/>
</dbReference>
<organism evidence="8 9">
    <name type="scientific">Heligmosomoides polygyrus</name>
    <name type="common">Parasitic roundworm</name>
    <dbReference type="NCBI Taxonomy" id="6339"/>
    <lineage>
        <taxon>Eukaryota</taxon>
        <taxon>Metazoa</taxon>
        <taxon>Ecdysozoa</taxon>
        <taxon>Nematoda</taxon>
        <taxon>Chromadorea</taxon>
        <taxon>Rhabditida</taxon>
        <taxon>Rhabditina</taxon>
        <taxon>Rhabditomorpha</taxon>
        <taxon>Strongyloidea</taxon>
        <taxon>Heligmosomidae</taxon>
        <taxon>Heligmosomoides</taxon>
    </lineage>
</organism>
<proteinExistence type="predicted"/>
<dbReference type="Pfam" id="PF00890">
    <property type="entry name" value="FAD_binding_2"/>
    <property type="match status" value="1"/>
</dbReference>
<name>A0A183F3X3_HELPZ</name>
<gene>
    <name evidence="7" type="ORF">HPBE_LOCUS867</name>
</gene>
<evidence type="ECO:0000256" key="5">
    <source>
        <dbReference type="SAM" id="MobiDB-lite"/>
    </source>
</evidence>
<evidence type="ECO:0000256" key="4">
    <source>
        <dbReference type="ARBA" id="ARBA00023002"/>
    </source>
</evidence>
<evidence type="ECO:0000256" key="3">
    <source>
        <dbReference type="ARBA" id="ARBA00022827"/>
    </source>
</evidence>
<keyword evidence="3" id="KW-0274">FAD</keyword>
<dbReference type="Gene3D" id="3.50.50.60">
    <property type="entry name" value="FAD/NAD(P)-binding domain"/>
    <property type="match status" value="1"/>
</dbReference>
<protein>
    <submittedName>
        <fullName evidence="9">FAD_binding_2 domain-containing protein</fullName>
    </submittedName>
</protein>
<evidence type="ECO:0000313" key="8">
    <source>
        <dbReference type="Proteomes" id="UP000050761"/>
    </source>
</evidence>
<dbReference type="PANTHER" id="PTHR43400:SF7">
    <property type="entry name" value="FAD-DEPENDENT OXIDOREDUCTASE 2 FAD BINDING DOMAIN-CONTAINING PROTEIN"/>
    <property type="match status" value="1"/>
</dbReference>
<reference evidence="7 8" key="1">
    <citation type="submission" date="2018-11" db="EMBL/GenBank/DDBJ databases">
        <authorList>
            <consortium name="Pathogen Informatics"/>
        </authorList>
    </citation>
    <scope>NUCLEOTIDE SEQUENCE [LARGE SCALE GENOMIC DNA]</scope>
</reference>
<dbReference type="PANTHER" id="PTHR43400">
    <property type="entry name" value="FUMARATE REDUCTASE"/>
    <property type="match status" value="1"/>
</dbReference>
<keyword evidence="4" id="KW-0560">Oxidoreductase</keyword>
<keyword evidence="2" id="KW-0285">Flavoprotein</keyword>
<evidence type="ECO:0000313" key="7">
    <source>
        <dbReference type="EMBL" id="VDO19249.1"/>
    </source>
</evidence>
<reference evidence="9" key="2">
    <citation type="submission" date="2019-09" db="UniProtKB">
        <authorList>
            <consortium name="WormBaseParasite"/>
        </authorList>
    </citation>
    <scope>IDENTIFICATION</scope>
</reference>
<feature type="compositionally biased region" description="Polar residues" evidence="5">
    <location>
        <begin position="13"/>
        <end position="24"/>
    </location>
</feature>
<dbReference type="GO" id="GO:0016491">
    <property type="term" value="F:oxidoreductase activity"/>
    <property type="evidence" value="ECO:0007669"/>
    <property type="project" value="UniProtKB-KW"/>
</dbReference>
<accession>A0A183F3X3</accession>
<evidence type="ECO:0000313" key="9">
    <source>
        <dbReference type="WBParaSite" id="HPBE_0000086501-mRNA-1"/>
    </source>
</evidence>
<feature type="region of interest" description="Disordered" evidence="5">
    <location>
        <begin position="1"/>
        <end position="24"/>
    </location>
</feature>
<dbReference type="EMBL" id="UZAH01000785">
    <property type="protein sequence ID" value="VDO19249.1"/>
    <property type="molecule type" value="Genomic_DNA"/>
</dbReference>
<evidence type="ECO:0000259" key="6">
    <source>
        <dbReference type="Pfam" id="PF00890"/>
    </source>
</evidence>
<evidence type="ECO:0000256" key="2">
    <source>
        <dbReference type="ARBA" id="ARBA00022630"/>
    </source>
</evidence>
<accession>A0A3P7TGN2</accession>
<evidence type="ECO:0000256" key="1">
    <source>
        <dbReference type="ARBA" id="ARBA00001974"/>
    </source>
</evidence>
<feature type="domain" description="FAD-dependent oxidoreductase 2 FAD-binding" evidence="6">
    <location>
        <begin position="104"/>
        <end position="191"/>
    </location>
</feature>
<keyword evidence="8" id="KW-1185">Reference proteome</keyword>
<comment type="cofactor">
    <cofactor evidence="1">
        <name>FAD</name>
        <dbReference type="ChEBI" id="CHEBI:57692"/>
    </cofactor>
</comment>
<dbReference type="AlphaFoldDB" id="A0A183F3X3"/>
<dbReference type="SUPFAM" id="SSF51905">
    <property type="entry name" value="FAD/NAD(P)-binding domain"/>
    <property type="match status" value="1"/>
</dbReference>
<dbReference type="Proteomes" id="UP000050761">
    <property type="component" value="Unassembled WGS sequence"/>
</dbReference>
<dbReference type="OrthoDB" id="71672at2759"/>
<dbReference type="InterPro" id="IPR050315">
    <property type="entry name" value="FAD-oxidoreductase_2"/>
</dbReference>
<dbReference type="WBParaSite" id="HPBE_0000086501-mRNA-1">
    <property type="protein sequence ID" value="HPBE_0000086501-mRNA-1"/>
    <property type="gene ID" value="HPBE_0000086501"/>
</dbReference>
<sequence length="196" mass="21103">MAEPASEEDALHSSASSGQVPDSVNCDTCKVERSCAEQSSTDEAQSEQRIACPYEPIRVEYLEQSLQQCYRNRHGFLLFACLHFQGTNKFAKSVDGAPSPDEPVIIVGGGLAGLSAAIEALGRNSKVLIIDSEKNLGGNSAKASSGISACGTETQKKMGIHDSRDRFYMDTVNAGDRENDEALVDMLVRNGSFCLY</sequence>